<keyword evidence="11" id="KW-1185">Reference proteome</keyword>
<dbReference type="RefSeq" id="WP_139755444.1">
    <property type="nucleotide sequence ID" value="NZ_CP039852.1"/>
</dbReference>
<evidence type="ECO:0000256" key="4">
    <source>
        <dbReference type="ARBA" id="ARBA00022475"/>
    </source>
</evidence>
<keyword evidence="4" id="KW-1003">Cell membrane</keyword>
<proteinExistence type="inferred from homology"/>
<dbReference type="KEGG" id="salk:FBQ74_04045"/>
<evidence type="ECO:0000256" key="1">
    <source>
        <dbReference type="ARBA" id="ARBA00004651"/>
    </source>
</evidence>
<dbReference type="EMBL" id="CP039852">
    <property type="protein sequence ID" value="QCZ92695.1"/>
    <property type="molecule type" value="Genomic_DNA"/>
</dbReference>
<dbReference type="PANTHER" id="PTHR34308">
    <property type="entry name" value="COBALAMIN BIOSYNTHESIS PROTEIN CBIB"/>
    <property type="match status" value="1"/>
</dbReference>
<keyword evidence="7 9" id="KW-1133">Transmembrane helix</keyword>
<dbReference type="AlphaFoldDB" id="A0A5B7YB45"/>
<protein>
    <submittedName>
        <fullName evidence="10">Adenosylcobinamide-phosphate synthase</fullName>
    </submittedName>
</protein>
<evidence type="ECO:0000256" key="3">
    <source>
        <dbReference type="ARBA" id="ARBA00006263"/>
    </source>
</evidence>
<feature type="transmembrane region" description="Helical" evidence="9">
    <location>
        <begin position="205"/>
        <end position="226"/>
    </location>
</feature>
<comment type="subcellular location">
    <subcellularLocation>
        <location evidence="1">Cell membrane</location>
        <topology evidence="1">Multi-pass membrane protein</topology>
    </subcellularLocation>
</comment>
<keyword evidence="6 9" id="KW-0812">Transmembrane</keyword>
<feature type="transmembrane region" description="Helical" evidence="9">
    <location>
        <begin position="61"/>
        <end position="82"/>
    </location>
</feature>
<dbReference type="InterPro" id="IPR004485">
    <property type="entry name" value="Cobalamin_biosynth_CobD/CbiB"/>
</dbReference>
<dbReference type="Pfam" id="PF03186">
    <property type="entry name" value="CobD_Cbib"/>
    <property type="match status" value="1"/>
</dbReference>
<feature type="transmembrane region" description="Helical" evidence="9">
    <location>
        <begin position="6"/>
        <end position="26"/>
    </location>
</feature>
<dbReference type="OrthoDB" id="5586491at2"/>
<feature type="transmembrane region" description="Helical" evidence="9">
    <location>
        <begin position="247"/>
        <end position="268"/>
    </location>
</feature>
<comment type="pathway">
    <text evidence="2">Cofactor biosynthesis; adenosylcobalamin biosynthesis.</text>
</comment>
<evidence type="ECO:0000256" key="7">
    <source>
        <dbReference type="ARBA" id="ARBA00022989"/>
    </source>
</evidence>
<dbReference type="GO" id="GO:0048472">
    <property type="term" value="F:threonine-phosphate decarboxylase activity"/>
    <property type="evidence" value="ECO:0007669"/>
    <property type="project" value="InterPro"/>
</dbReference>
<evidence type="ECO:0000256" key="6">
    <source>
        <dbReference type="ARBA" id="ARBA00022692"/>
    </source>
</evidence>
<keyword evidence="8 9" id="KW-0472">Membrane</keyword>
<accession>A0A5B7YB45</accession>
<dbReference type="GO" id="GO:0005886">
    <property type="term" value="C:plasma membrane"/>
    <property type="evidence" value="ECO:0007669"/>
    <property type="project" value="UniProtKB-SubCell"/>
</dbReference>
<dbReference type="GO" id="GO:0009236">
    <property type="term" value="P:cobalamin biosynthetic process"/>
    <property type="evidence" value="ECO:0007669"/>
    <property type="project" value="UniProtKB-UniPathway"/>
</dbReference>
<organism evidence="10 11">
    <name type="scientific">Salinimonas iocasae</name>
    <dbReference type="NCBI Taxonomy" id="2572577"/>
    <lineage>
        <taxon>Bacteria</taxon>
        <taxon>Pseudomonadati</taxon>
        <taxon>Pseudomonadota</taxon>
        <taxon>Gammaproteobacteria</taxon>
        <taxon>Alteromonadales</taxon>
        <taxon>Alteromonadaceae</taxon>
        <taxon>Alteromonas/Salinimonas group</taxon>
        <taxon>Salinimonas</taxon>
    </lineage>
</organism>
<reference evidence="10 11" key="1">
    <citation type="submission" date="2019-04" db="EMBL/GenBank/DDBJ databases">
        <title>Salinimonas iocasae sp. nov., a halophilic bacterium isolated from the outer tube casing of tubeworms in Okinawa Trough.</title>
        <authorList>
            <person name="Zhang H."/>
            <person name="Wang H."/>
            <person name="Li C."/>
        </authorList>
    </citation>
    <scope>NUCLEOTIDE SEQUENCE [LARGE SCALE GENOMIC DNA]</scope>
    <source>
        <strain evidence="10 11">KX18D6</strain>
    </source>
</reference>
<sequence>MESALHSPAIQTLIIVLVSAISDALWRWPKAYHPLTLIRYLSETMAGRVCPKNREPASQHLISGTLGALLLIVPFAALLANLISLAEYPWFFEALIVLTLLDFGHDRTYYKHVIRAVAGRKKMLARDRAAQFMARDTDRLTDIGIAKACIEALLLRFYYLYCGVLFWFVLVGPIAALCYRLLILISWQWHPKRPGFSLFAKPARVAARLMAIPAFVFGFLTIAFVTNPLRATRGFVTSSAGDLTSRLLAAFGAAMGFQLGGPAIYHGVTYRHQRVGGKREVRFSDMTYSYRAILRAMMLFISVCTLLLLSIWRLG</sequence>
<dbReference type="PANTHER" id="PTHR34308:SF1">
    <property type="entry name" value="COBALAMIN BIOSYNTHESIS PROTEIN CBIB"/>
    <property type="match status" value="1"/>
</dbReference>
<evidence type="ECO:0000256" key="2">
    <source>
        <dbReference type="ARBA" id="ARBA00004953"/>
    </source>
</evidence>
<comment type="similarity">
    <text evidence="3">Belongs to the CobD/CbiB family.</text>
</comment>
<feature type="transmembrane region" description="Helical" evidence="9">
    <location>
        <begin position="288"/>
        <end position="312"/>
    </location>
</feature>
<keyword evidence="5" id="KW-0169">Cobalamin biosynthesis</keyword>
<feature type="transmembrane region" description="Helical" evidence="9">
    <location>
        <begin position="157"/>
        <end position="185"/>
    </location>
</feature>
<evidence type="ECO:0000256" key="5">
    <source>
        <dbReference type="ARBA" id="ARBA00022573"/>
    </source>
</evidence>
<name>A0A5B7YB45_9ALTE</name>
<gene>
    <name evidence="10" type="ORF">FBQ74_04045</name>
</gene>
<evidence type="ECO:0000313" key="10">
    <source>
        <dbReference type="EMBL" id="QCZ92695.1"/>
    </source>
</evidence>
<evidence type="ECO:0000256" key="8">
    <source>
        <dbReference type="ARBA" id="ARBA00023136"/>
    </source>
</evidence>
<evidence type="ECO:0000313" key="11">
    <source>
        <dbReference type="Proteomes" id="UP000304912"/>
    </source>
</evidence>
<dbReference type="Proteomes" id="UP000304912">
    <property type="component" value="Chromosome"/>
</dbReference>
<dbReference type="UniPathway" id="UPA00148"/>
<evidence type="ECO:0000256" key="9">
    <source>
        <dbReference type="SAM" id="Phobius"/>
    </source>
</evidence>